<feature type="region of interest" description="Disordered" evidence="1">
    <location>
        <begin position="153"/>
        <end position="180"/>
    </location>
</feature>
<dbReference type="Proteomes" id="UP000562682">
    <property type="component" value="Unassembled WGS sequence"/>
</dbReference>
<keyword evidence="3" id="KW-1185">Reference proteome</keyword>
<gene>
    <name evidence="2" type="ORF">FDENT_3737</name>
</gene>
<evidence type="ECO:0000313" key="3">
    <source>
        <dbReference type="Proteomes" id="UP000562682"/>
    </source>
</evidence>
<sequence>MLKAARLVPHLEILLERLGPAQGKLQDVAMWICEQGTDYSGKQENLLALVLQADPKVDLSTCPLEKMMLGGRPWMLDIVLTHTPSLPITEKLFLSIFREYPEALEVTRKGFAEVLVRHKKKFVFTEKIREVIDRAYQKHSDIDRKDTWYSLRERDETREEAEDRQAEENDGNKNDDHVLP</sequence>
<dbReference type="AlphaFoldDB" id="A0A8H5UNJ3"/>
<reference evidence="2 3" key="1">
    <citation type="submission" date="2020-05" db="EMBL/GenBank/DDBJ databases">
        <title>Identification and distribution of gene clusters putatively required for synthesis of sphingolipid metabolism inhibitors in phylogenetically diverse species of the filamentous fungus Fusarium.</title>
        <authorList>
            <person name="Kim H.-S."/>
            <person name="Busman M."/>
            <person name="Brown D.W."/>
            <person name="Divon H."/>
            <person name="Uhlig S."/>
            <person name="Proctor R.H."/>
        </authorList>
    </citation>
    <scope>NUCLEOTIDE SEQUENCE [LARGE SCALE GENOMIC DNA]</scope>
    <source>
        <strain evidence="2 3">NRRL 25311</strain>
    </source>
</reference>
<proteinExistence type="predicted"/>
<name>A0A8H5UNJ3_9HYPO</name>
<protein>
    <submittedName>
        <fullName evidence="2">Ankyrin protein 1</fullName>
    </submittedName>
</protein>
<evidence type="ECO:0000256" key="1">
    <source>
        <dbReference type="SAM" id="MobiDB-lite"/>
    </source>
</evidence>
<accession>A0A8H5UNJ3</accession>
<dbReference type="EMBL" id="JAAOAK010000085">
    <property type="protein sequence ID" value="KAF5690733.1"/>
    <property type="molecule type" value="Genomic_DNA"/>
</dbReference>
<comment type="caution">
    <text evidence="2">The sequence shown here is derived from an EMBL/GenBank/DDBJ whole genome shotgun (WGS) entry which is preliminary data.</text>
</comment>
<evidence type="ECO:0000313" key="2">
    <source>
        <dbReference type="EMBL" id="KAF5690733.1"/>
    </source>
</evidence>
<organism evidence="2 3">
    <name type="scientific">Fusarium denticulatum</name>
    <dbReference type="NCBI Taxonomy" id="48507"/>
    <lineage>
        <taxon>Eukaryota</taxon>
        <taxon>Fungi</taxon>
        <taxon>Dikarya</taxon>
        <taxon>Ascomycota</taxon>
        <taxon>Pezizomycotina</taxon>
        <taxon>Sordariomycetes</taxon>
        <taxon>Hypocreomycetidae</taxon>
        <taxon>Hypocreales</taxon>
        <taxon>Nectriaceae</taxon>
        <taxon>Fusarium</taxon>
        <taxon>Fusarium fujikuroi species complex</taxon>
    </lineage>
</organism>